<evidence type="ECO:0000313" key="4">
    <source>
        <dbReference type="EMBL" id="CAL4785960.1"/>
    </source>
</evidence>
<dbReference type="EMBL" id="CAMXCT020002516">
    <property type="protein sequence ID" value="CAL1152023.1"/>
    <property type="molecule type" value="Genomic_DNA"/>
</dbReference>
<sequence length="689" mass="75459">AGTDVPADSAGAEALDEAVDMEVTADRHAHGESDEDETQMPTLSLDCFYTNQDVDEAARPGASSERTACNEAGAKAGQLLLNLVKKEEKPIQGAGAALLQQLKGRGKKPEVRSDDGAGIALLQLLKNGEKSWTQGTGAGWSWRKAGKSIAYEGVRAPSIFSQLHGCHASRLEDWDDWGQGKDWWGYGQDTDRSGGTMRPSGGLQVPRSGPGGEAQEEQLVLQDRVPADSEMAAGEAVGEPLIVEVEDLHAEATGQSSGSVGPPVPDVSSGAPAGSSGSAGEPGPEESNQEMLHLCSLLKDVVAEGKVAEIFSPPRVAAKAQLVGLAPGFSIDLETQRGDRKHWDLSKDSHINDLMQLIDYEKPEFTGGSPRCGPFSKLQALVNARANVDSETREERLMAGKKHLRTAVSVYKKQMNEGRYFYHEHPDGAASWEEKAVKDLRTYVSMGPCRVRCIGSRLDQEANQMVDKLTDLGVGIEGLLLERGREDTTPVINEEDEYWSKLLRTDEYISEPVIDSNTGMVLDTDMVREVRQEIKRASNADFIPEYASFSAMPPMESLKQRRETLSWNFQREIDKMDFADGWFAACMGLAMHQQFGRAMQIRVLVHGDDFVALADDAGHKYPEEALRSKFDLRVGGSIGSGEQYQQLTVLNRIVTYHEDGTISYEADPRHVDQIIRDLEIENCKRAKTP</sequence>
<comment type="caution">
    <text evidence="2">The sequence shown here is derived from an EMBL/GenBank/DDBJ whole genome shotgun (WGS) entry which is preliminary data.</text>
</comment>
<dbReference type="Proteomes" id="UP001152797">
    <property type="component" value="Unassembled WGS sequence"/>
</dbReference>
<keyword evidence="5" id="KW-1185">Reference proteome</keyword>
<dbReference type="OrthoDB" id="407867at2759"/>
<organism evidence="2">
    <name type="scientific">Cladocopium goreaui</name>
    <dbReference type="NCBI Taxonomy" id="2562237"/>
    <lineage>
        <taxon>Eukaryota</taxon>
        <taxon>Sar</taxon>
        <taxon>Alveolata</taxon>
        <taxon>Dinophyceae</taxon>
        <taxon>Suessiales</taxon>
        <taxon>Symbiodiniaceae</taxon>
        <taxon>Cladocopium</taxon>
    </lineage>
</organism>
<dbReference type="EMBL" id="CAMXCT010002516">
    <property type="protein sequence ID" value="CAI3998648.1"/>
    <property type="molecule type" value="Genomic_DNA"/>
</dbReference>
<dbReference type="EMBL" id="CAMXCT030002516">
    <property type="protein sequence ID" value="CAL4785960.1"/>
    <property type="molecule type" value="Genomic_DNA"/>
</dbReference>
<feature type="non-terminal residue" evidence="2">
    <location>
        <position position="689"/>
    </location>
</feature>
<reference evidence="2" key="1">
    <citation type="submission" date="2022-10" db="EMBL/GenBank/DDBJ databases">
        <authorList>
            <person name="Chen Y."/>
            <person name="Dougan E. K."/>
            <person name="Chan C."/>
            <person name="Rhodes N."/>
            <person name="Thang M."/>
        </authorList>
    </citation>
    <scope>NUCLEOTIDE SEQUENCE</scope>
</reference>
<feature type="region of interest" description="Disordered" evidence="1">
    <location>
        <begin position="185"/>
        <end position="215"/>
    </location>
</feature>
<evidence type="ECO:0000313" key="3">
    <source>
        <dbReference type="EMBL" id="CAL1152023.1"/>
    </source>
</evidence>
<evidence type="ECO:0000313" key="2">
    <source>
        <dbReference type="EMBL" id="CAI3998648.1"/>
    </source>
</evidence>
<protein>
    <submittedName>
        <fullName evidence="4">Mitochondrial protein</fullName>
    </submittedName>
</protein>
<gene>
    <name evidence="2" type="ORF">C1SCF055_LOCUS24925</name>
</gene>
<dbReference type="AlphaFoldDB" id="A0A9P1CXE5"/>
<evidence type="ECO:0000313" key="5">
    <source>
        <dbReference type="Proteomes" id="UP001152797"/>
    </source>
</evidence>
<reference evidence="3" key="2">
    <citation type="submission" date="2024-04" db="EMBL/GenBank/DDBJ databases">
        <authorList>
            <person name="Chen Y."/>
            <person name="Shah S."/>
            <person name="Dougan E. K."/>
            <person name="Thang M."/>
            <person name="Chan C."/>
        </authorList>
    </citation>
    <scope>NUCLEOTIDE SEQUENCE [LARGE SCALE GENOMIC DNA]</scope>
</reference>
<proteinExistence type="predicted"/>
<feature type="region of interest" description="Disordered" evidence="1">
    <location>
        <begin position="252"/>
        <end position="288"/>
    </location>
</feature>
<accession>A0A9P1CXE5</accession>
<feature type="compositionally biased region" description="Low complexity" evidence="1">
    <location>
        <begin position="268"/>
        <end position="282"/>
    </location>
</feature>
<name>A0A9P1CXE5_9DINO</name>
<evidence type="ECO:0000256" key="1">
    <source>
        <dbReference type="SAM" id="MobiDB-lite"/>
    </source>
</evidence>